<dbReference type="InterPro" id="IPR001715">
    <property type="entry name" value="CH_dom"/>
</dbReference>
<dbReference type="SUPFAM" id="SSF47576">
    <property type="entry name" value="Calponin-homology domain, CH-domain"/>
    <property type="match status" value="1"/>
</dbReference>
<gene>
    <name evidence="4" type="primary">LOC111137112</name>
</gene>
<dbReference type="GO" id="GO:0051493">
    <property type="term" value="P:regulation of cytoskeleton organization"/>
    <property type="evidence" value="ECO:0007669"/>
    <property type="project" value="TreeGrafter"/>
</dbReference>
<feature type="compositionally biased region" description="Basic residues" evidence="1">
    <location>
        <begin position="163"/>
        <end position="177"/>
    </location>
</feature>
<protein>
    <submittedName>
        <fullName evidence="4">Sperm flagellar protein 1-like isoform X8</fullName>
    </submittedName>
</protein>
<dbReference type="FunFam" id="1.10.418.10:FF:000059">
    <property type="entry name" value="RIKEN cDNA 6430531B16 gene"/>
    <property type="match status" value="1"/>
</dbReference>
<dbReference type="GO" id="GO:0008017">
    <property type="term" value="F:microtubule binding"/>
    <property type="evidence" value="ECO:0007669"/>
    <property type="project" value="TreeGrafter"/>
</dbReference>
<sequence>MSVDKLQSTSSALEDFDDAELEQLYTWIDSIPLSRPKKNIARDFSDGVLVAEIMHHKFPHLVQKHNYSTANSTSKKMDNWYYLNRKVFKKLNFELSEQLIRDLVDAKPGTIELLLRMLKLKIERAEWELRGRQNPQQWQRAGRKNQNDQPEVDQNMGLAAAKRFQHSNRSPGRRKKGTSPTRAGAYFTRLAENKEVITLDKLSRQRQEFFTDQPKQKIVRNISEADHVPRLVFEEKVQECLAKDETIKILQAKIHRMEHLIHLKDVRIDDLQSHVESMRPTGNPRR</sequence>
<dbReference type="Pfam" id="PF06294">
    <property type="entry name" value="CH_2"/>
    <property type="match status" value="1"/>
</dbReference>
<feature type="domain" description="Calponin-homology (CH)" evidence="2">
    <location>
        <begin position="18"/>
        <end position="123"/>
    </location>
</feature>
<organism evidence="3 4">
    <name type="scientific">Crassostrea virginica</name>
    <name type="common">Eastern oyster</name>
    <dbReference type="NCBI Taxonomy" id="6565"/>
    <lineage>
        <taxon>Eukaryota</taxon>
        <taxon>Metazoa</taxon>
        <taxon>Spiralia</taxon>
        <taxon>Lophotrochozoa</taxon>
        <taxon>Mollusca</taxon>
        <taxon>Bivalvia</taxon>
        <taxon>Autobranchia</taxon>
        <taxon>Pteriomorphia</taxon>
        <taxon>Ostreida</taxon>
        <taxon>Ostreoidea</taxon>
        <taxon>Ostreidae</taxon>
        <taxon>Crassostrea</taxon>
    </lineage>
</organism>
<proteinExistence type="predicted"/>
<dbReference type="InterPro" id="IPR052111">
    <property type="entry name" value="Spermatogenesis_Ciliary_MAP"/>
</dbReference>
<dbReference type="Gene3D" id="1.10.418.10">
    <property type="entry name" value="Calponin-like domain"/>
    <property type="match status" value="1"/>
</dbReference>
<keyword evidence="3" id="KW-1185">Reference proteome</keyword>
<evidence type="ECO:0000256" key="1">
    <source>
        <dbReference type="SAM" id="MobiDB-lite"/>
    </source>
</evidence>
<evidence type="ECO:0000313" key="4">
    <source>
        <dbReference type="RefSeq" id="XP_022344094.1"/>
    </source>
</evidence>
<reference evidence="4" key="1">
    <citation type="submission" date="2025-08" db="UniProtKB">
        <authorList>
            <consortium name="RefSeq"/>
        </authorList>
    </citation>
    <scope>IDENTIFICATION</scope>
    <source>
        <tissue evidence="4">Whole sample</tissue>
    </source>
</reference>
<feature type="region of interest" description="Disordered" evidence="1">
    <location>
        <begin position="131"/>
        <end position="182"/>
    </location>
</feature>
<dbReference type="InterPro" id="IPR010441">
    <property type="entry name" value="CH_2"/>
</dbReference>
<evidence type="ECO:0000259" key="2">
    <source>
        <dbReference type="PROSITE" id="PS50021"/>
    </source>
</evidence>
<accession>A0A8B8EVT1</accession>
<dbReference type="GeneID" id="111137112"/>
<evidence type="ECO:0000313" key="3">
    <source>
        <dbReference type="Proteomes" id="UP000694844"/>
    </source>
</evidence>
<dbReference type="PANTHER" id="PTHR12509:SF9">
    <property type="entry name" value="SPERM FLAGELLAR PROTEIN 1 ISOFORM X1"/>
    <property type="match status" value="1"/>
</dbReference>
<dbReference type="GO" id="GO:0005930">
    <property type="term" value="C:axoneme"/>
    <property type="evidence" value="ECO:0007669"/>
    <property type="project" value="TreeGrafter"/>
</dbReference>
<dbReference type="OrthoDB" id="193300at2759"/>
<dbReference type="RefSeq" id="XP_022344094.1">
    <property type="nucleotide sequence ID" value="XM_022488386.1"/>
</dbReference>
<dbReference type="AlphaFoldDB" id="A0A8B8EVT1"/>
<dbReference type="InterPro" id="IPR036872">
    <property type="entry name" value="CH_dom_sf"/>
</dbReference>
<dbReference type="PROSITE" id="PS50021">
    <property type="entry name" value="CH"/>
    <property type="match status" value="1"/>
</dbReference>
<dbReference type="PANTHER" id="PTHR12509">
    <property type="entry name" value="SPERMATOGENESIS-ASSOCIATED 4-RELATED"/>
    <property type="match status" value="1"/>
</dbReference>
<name>A0A8B8EVT1_CRAVI</name>
<dbReference type="Proteomes" id="UP000694844">
    <property type="component" value="Chromosome 5"/>
</dbReference>